<feature type="coiled-coil region" evidence="2">
    <location>
        <begin position="351"/>
        <end position="385"/>
    </location>
</feature>
<dbReference type="SUPFAM" id="SSF50630">
    <property type="entry name" value="Acid proteases"/>
    <property type="match status" value="1"/>
</dbReference>
<feature type="coiled-coil region" evidence="2">
    <location>
        <begin position="184"/>
        <end position="229"/>
    </location>
</feature>
<dbReference type="GO" id="GO:0004190">
    <property type="term" value="F:aspartic-type endopeptidase activity"/>
    <property type="evidence" value="ECO:0007669"/>
    <property type="project" value="InterPro"/>
</dbReference>
<dbReference type="Gene3D" id="2.40.70.10">
    <property type="entry name" value="Acid Proteases"/>
    <property type="match status" value="1"/>
</dbReference>
<dbReference type="Proteomes" id="UP000076858">
    <property type="component" value="Unassembled WGS sequence"/>
</dbReference>
<dbReference type="InterPro" id="IPR001995">
    <property type="entry name" value="Peptidase_A2_cat"/>
</dbReference>
<proteinExistence type="predicted"/>
<gene>
    <name evidence="5" type="ORF">APZ42_027677</name>
</gene>
<evidence type="ECO:0000256" key="1">
    <source>
        <dbReference type="ARBA" id="ARBA00022801"/>
    </source>
</evidence>
<dbReference type="EMBL" id="LRGB01002227">
    <property type="protein sequence ID" value="KZS08393.1"/>
    <property type="molecule type" value="Genomic_DNA"/>
</dbReference>
<organism evidence="5 6">
    <name type="scientific">Daphnia magna</name>
    <dbReference type="NCBI Taxonomy" id="35525"/>
    <lineage>
        <taxon>Eukaryota</taxon>
        <taxon>Metazoa</taxon>
        <taxon>Ecdysozoa</taxon>
        <taxon>Arthropoda</taxon>
        <taxon>Crustacea</taxon>
        <taxon>Branchiopoda</taxon>
        <taxon>Diplostraca</taxon>
        <taxon>Cladocera</taxon>
        <taxon>Anomopoda</taxon>
        <taxon>Daphniidae</taxon>
        <taxon>Daphnia</taxon>
    </lineage>
</organism>
<feature type="region of interest" description="Disordered" evidence="3">
    <location>
        <begin position="742"/>
        <end position="857"/>
    </location>
</feature>
<dbReference type="OrthoDB" id="10540139at2759"/>
<evidence type="ECO:0000313" key="5">
    <source>
        <dbReference type="EMBL" id="KZS08393.1"/>
    </source>
</evidence>
<feature type="coiled-coil region" evidence="2">
    <location>
        <begin position="96"/>
        <end position="130"/>
    </location>
</feature>
<dbReference type="PANTHER" id="PTHR33223:SF6">
    <property type="entry name" value="CCHC-TYPE DOMAIN-CONTAINING PROTEIN"/>
    <property type="match status" value="1"/>
</dbReference>
<comment type="caution">
    <text evidence="5">The sequence shown here is derived from an EMBL/GenBank/DDBJ whole genome shotgun (WGS) entry which is preliminary data.</text>
</comment>
<name>A0A164R7H7_9CRUS</name>
<dbReference type="GO" id="GO:0006508">
    <property type="term" value="P:proteolysis"/>
    <property type="evidence" value="ECO:0007669"/>
    <property type="project" value="InterPro"/>
</dbReference>
<sequence length="1144" mass="128939">MISPSSMEVVAPTSLNPDSGAIALIEKGVQLRENYPEGGSDDDISTNSVNPSARSVPYNRKTHPKPVTARQITDSNPDTYKSYILIRSRSESADQLMKNVKKIANLKHQIQNHQTEIQKATSALALVQTQNLQLQQAHFDATISSITQQANNDRLIGEAQSQIASIQTDNNYLESRAYQLLQINSQLEQLLPEKTLELETSKEEQLALKADFRKQIDHANKTLVSLQEQALKDNADISDLKTQLRNRTATQTELEAKVKSLSEDLLQHATQYSKQTIDINTQLRSLQTQLLENSNEKTDIQQTLSNKIALLENEKTSLQITFNCLKDLPQDTATNESPSLRQIAIDLQTSNNRLIGEQAALQETISQLNDQINHLELHLKNATSSNSSKDIEINSLKQSLSFAVSKFSNQSLELNQIKDTSERQRFIIETLKTSPASNLISNAIDRCNAEHLTHATRMLSQDQPTPIMATASDQGELVSIPLREKIPHFSGYLGDISVQDWFHEAERIAKGANWSREQMKRYFSERFTKLALSFQEEIDDPNYPDPVVSYQEWKELIIQEFKDPTENQYFKNELNEIKQKTNERVRDFRARIEKILIKGYGENMFRSQNETLTSVRDDILKSVFENGLKNDLQAGYDNRISATATYDIAIATGTEVESILTRKHSSARPRQSDLSAINLSHGLLSSDIEDLKRKFEGLTCSSMETLQDKRTKPKEKPIVFALSSSESISTGLSLNAKAVRFSPNVGGEGILGRRSPSGRDFSTSPSRSTVRPTSPYNRHRSRSPYDMSRSPSPHTNRHSSSPYNHTRSLSPFPNTRSSTPYPGTRSPSPFNRSRSPNPFANQPYVNPPTNLTKPAYRNHPYTKNNLYAKIHNNTTLINLLITDNLIIRTKTFTLEHLEMSSIILPKRVPSKLEQPTIWGVVLDSSHNFNAIKLHKTIGNVSTPALVDTGAEVSVLSHIIFASLNPLYVQQIPYDMDDLKAESNASLKIVGYFRILINLPDIKSRVEHNFYIVSNLRSNCILGLDCIRDNGIIIDGNILQILSRKPKTVLAKTTFADATISVINKGPVIDKSYPFTFNLSHLSEHHEASFMAIFKNHHHYFAESMLQLGKTSLAIHQIHLIDPKPVWTHHYPIPKNLYLIPTSMI</sequence>
<feature type="region of interest" description="Disordered" evidence="3">
    <location>
        <begin position="33"/>
        <end position="74"/>
    </location>
</feature>
<feature type="compositionally biased region" description="Low complexity" evidence="3">
    <location>
        <begin position="762"/>
        <end position="775"/>
    </location>
</feature>
<keyword evidence="1" id="KW-0378">Hydrolase</keyword>
<feature type="compositionally biased region" description="Polar residues" evidence="3">
    <location>
        <begin position="843"/>
        <end position="852"/>
    </location>
</feature>
<keyword evidence="6" id="KW-1185">Reference proteome</keyword>
<accession>A0A164R7H7</accession>
<evidence type="ECO:0000256" key="2">
    <source>
        <dbReference type="SAM" id="Coils"/>
    </source>
</evidence>
<dbReference type="AlphaFoldDB" id="A0A164R7H7"/>
<keyword evidence="2" id="KW-0175">Coiled coil</keyword>
<dbReference type="PANTHER" id="PTHR33223">
    <property type="entry name" value="CCHC-TYPE DOMAIN-CONTAINING PROTEIN"/>
    <property type="match status" value="1"/>
</dbReference>
<dbReference type="PROSITE" id="PS50175">
    <property type="entry name" value="ASP_PROT_RETROV"/>
    <property type="match status" value="1"/>
</dbReference>
<dbReference type="CDD" id="cd00303">
    <property type="entry name" value="retropepsin_like"/>
    <property type="match status" value="1"/>
</dbReference>
<dbReference type="STRING" id="35525.A0A164R7H7"/>
<evidence type="ECO:0000259" key="4">
    <source>
        <dbReference type="PROSITE" id="PS50175"/>
    </source>
</evidence>
<dbReference type="InterPro" id="IPR021109">
    <property type="entry name" value="Peptidase_aspartic_dom_sf"/>
</dbReference>
<feature type="domain" description="Peptidase A2" evidence="4">
    <location>
        <begin position="942"/>
        <end position="956"/>
    </location>
</feature>
<feature type="compositionally biased region" description="Polar residues" evidence="3">
    <location>
        <begin position="789"/>
        <end position="821"/>
    </location>
</feature>
<dbReference type="PROSITE" id="PS00141">
    <property type="entry name" value="ASP_PROTEASE"/>
    <property type="match status" value="1"/>
</dbReference>
<evidence type="ECO:0000313" key="6">
    <source>
        <dbReference type="Proteomes" id="UP000076858"/>
    </source>
</evidence>
<protein>
    <recommendedName>
        <fullName evidence="4">Peptidase A2 domain-containing protein</fullName>
    </recommendedName>
</protein>
<reference evidence="5 6" key="1">
    <citation type="submission" date="2016-03" db="EMBL/GenBank/DDBJ databases">
        <title>EvidentialGene: Evidence-directed Construction of Genes on Genomes.</title>
        <authorList>
            <person name="Gilbert D.G."/>
            <person name="Choi J.-H."/>
            <person name="Mockaitis K."/>
            <person name="Colbourne J."/>
            <person name="Pfrender M."/>
        </authorList>
    </citation>
    <scope>NUCLEOTIDE SEQUENCE [LARGE SCALE GENOMIC DNA]</scope>
    <source>
        <strain evidence="5 6">Xinb3</strain>
        <tissue evidence="5">Complete organism</tissue>
    </source>
</reference>
<feature type="compositionally biased region" description="Low complexity" evidence="3">
    <location>
        <begin position="825"/>
        <end position="839"/>
    </location>
</feature>
<evidence type="ECO:0000256" key="3">
    <source>
        <dbReference type="SAM" id="MobiDB-lite"/>
    </source>
</evidence>
<dbReference type="InterPro" id="IPR001969">
    <property type="entry name" value="Aspartic_peptidase_AS"/>
</dbReference>